<dbReference type="InterPro" id="IPR012674">
    <property type="entry name" value="Calycin"/>
</dbReference>
<feature type="non-terminal residue" evidence="1">
    <location>
        <position position="1"/>
    </location>
</feature>
<dbReference type="EMBL" id="GACK01002438">
    <property type="protein sequence ID" value="JAA62596.1"/>
    <property type="molecule type" value="mRNA"/>
</dbReference>
<dbReference type="AlphaFoldDB" id="L7MEH4"/>
<sequence length="222" mass="25113">LKQAYIQGPFRSCLLSFCILCAFRYMRIIMKTHLFATTLQIILGSISFTAGEYPHVVGSVKSLYEVLKTQEKWWLHSRSYTQPGHKCLYWLQQALSSTEYKFTQYYVDAAGPHKETVTGKLSMGTDALGSSLKINGKNEDGSNVEYTLVQESPDKKCFTVSFKIAETGSTAPRRCELFIGDEVIKKKDLAECIKLYDDYCVPAPGDDKQVMYEEECQTELGC</sequence>
<dbReference type="Gene3D" id="2.40.128.20">
    <property type="match status" value="1"/>
</dbReference>
<accession>L7MEH4</accession>
<protein>
    <submittedName>
        <fullName evidence="1">Putative salivary lipocalin</fullName>
    </submittedName>
</protein>
<reference evidence="1" key="2">
    <citation type="journal article" date="2015" name="J. Proteomics">
        <title>Sexual differences in the sialomes of the zebra tick, Rhipicephalus pulchellus.</title>
        <authorList>
            <person name="Tan A.W."/>
            <person name="Francischetti I.M."/>
            <person name="Slovak M."/>
            <person name="Kini R.M."/>
            <person name="Ribeiro J.M."/>
        </authorList>
    </citation>
    <scope>NUCLEOTIDE SEQUENCE</scope>
    <source>
        <tissue evidence="1">Salivary gland</tissue>
    </source>
</reference>
<proteinExistence type="evidence at transcript level"/>
<dbReference type="SUPFAM" id="SSF50814">
    <property type="entry name" value="Lipocalins"/>
    <property type="match status" value="1"/>
</dbReference>
<organism evidence="1">
    <name type="scientific">Rhipicephalus pulchellus</name>
    <name type="common">Yellow backed tick</name>
    <name type="synonym">Dermacentor pulchellus</name>
    <dbReference type="NCBI Taxonomy" id="72859"/>
    <lineage>
        <taxon>Eukaryota</taxon>
        <taxon>Metazoa</taxon>
        <taxon>Ecdysozoa</taxon>
        <taxon>Arthropoda</taxon>
        <taxon>Chelicerata</taxon>
        <taxon>Arachnida</taxon>
        <taxon>Acari</taxon>
        <taxon>Parasitiformes</taxon>
        <taxon>Ixodida</taxon>
        <taxon>Ixodoidea</taxon>
        <taxon>Ixodidae</taxon>
        <taxon>Rhipicephalinae</taxon>
        <taxon>Rhipicephalus</taxon>
        <taxon>Rhipicephalus</taxon>
    </lineage>
</organism>
<evidence type="ECO:0000313" key="1">
    <source>
        <dbReference type="EMBL" id="JAA62596.1"/>
    </source>
</evidence>
<name>L7MEH4_RHIPC</name>
<reference evidence="1" key="1">
    <citation type="submission" date="2012-11" db="EMBL/GenBank/DDBJ databases">
        <authorList>
            <person name="Lucero-Rivera Y.E."/>
            <person name="Tovar-Ramirez D."/>
        </authorList>
    </citation>
    <scope>NUCLEOTIDE SEQUENCE</scope>
    <source>
        <tissue evidence="1">Salivary gland</tissue>
    </source>
</reference>